<dbReference type="Pfam" id="PF00094">
    <property type="entry name" value="VWD"/>
    <property type="match status" value="1"/>
</dbReference>
<dbReference type="SMART" id="SM00832">
    <property type="entry name" value="C8"/>
    <property type="match status" value="1"/>
</dbReference>
<organism evidence="2">
    <name type="scientific">Octopus bimaculoides</name>
    <name type="common">California two-spotted octopus</name>
    <dbReference type="NCBI Taxonomy" id="37653"/>
    <lineage>
        <taxon>Eukaryota</taxon>
        <taxon>Metazoa</taxon>
        <taxon>Spiralia</taxon>
        <taxon>Lophotrochozoa</taxon>
        <taxon>Mollusca</taxon>
        <taxon>Cephalopoda</taxon>
        <taxon>Coleoidea</taxon>
        <taxon>Octopodiformes</taxon>
        <taxon>Octopoda</taxon>
        <taxon>Incirrata</taxon>
        <taxon>Octopodidae</taxon>
        <taxon>Octopus</taxon>
    </lineage>
</organism>
<dbReference type="OrthoDB" id="6114226at2759"/>
<name>A0A0L8FHM0_OCTBM</name>
<proteinExistence type="predicted"/>
<reference evidence="2" key="1">
    <citation type="submission" date="2015-07" db="EMBL/GenBank/DDBJ databases">
        <title>MeaNS - Measles Nucleotide Surveillance Program.</title>
        <authorList>
            <person name="Tran T."/>
            <person name="Druce J."/>
        </authorList>
    </citation>
    <scope>NUCLEOTIDE SEQUENCE</scope>
    <source>
        <strain evidence="2">UCB-OBI-ISO-001</strain>
        <tissue evidence="2">Gonad</tissue>
    </source>
</reference>
<gene>
    <name evidence="2" type="ORF">OCBIM_22020124mg</name>
</gene>
<evidence type="ECO:0000313" key="2">
    <source>
        <dbReference type="EMBL" id="KOF63154.1"/>
    </source>
</evidence>
<dbReference type="PANTHER" id="PTHR46160:SF9">
    <property type="entry name" value="PROTEIN PRY2-RELATED"/>
    <property type="match status" value="1"/>
</dbReference>
<feature type="non-terminal residue" evidence="2">
    <location>
        <position position="276"/>
    </location>
</feature>
<evidence type="ECO:0000259" key="1">
    <source>
        <dbReference type="PROSITE" id="PS51233"/>
    </source>
</evidence>
<dbReference type="InterPro" id="IPR052749">
    <property type="entry name" value="Alpha-tectorin"/>
</dbReference>
<feature type="domain" description="VWFD" evidence="1">
    <location>
        <begin position="52"/>
        <end position="240"/>
    </location>
</feature>
<dbReference type="AlphaFoldDB" id="A0A0L8FHM0"/>
<dbReference type="PROSITE" id="PS51233">
    <property type="entry name" value="VWFD"/>
    <property type="match status" value="1"/>
</dbReference>
<dbReference type="PANTHER" id="PTHR46160">
    <property type="entry name" value="ALPHA-TECTORIN-RELATED"/>
    <property type="match status" value="1"/>
</dbReference>
<protein>
    <recommendedName>
        <fullName evidence="1">VWFD domain-containing protein</fullName>
    </recommendedName>
</protein>
<dbReference type="InterPro" id="IPR014853">
    <property type="entry name" value="VWF/SSPO/ZAN-like_Cys-rich_dom"/>
</dbReference>
<sequence length="276" mass="31270">MLMILPAHFAYKLISNFGMKPAIFEQGRVNDINHSAQHLFISATPKVATRPCVCSASGDPHYKTFDGQMIHFMGTCKYTLATPLPGTKFPNFKVEVKNEHRGRNKRVSYTRLVDVKLVKFDGNHRVIVKVPGTYRRQLTGICGDCNGKKDDWRTKAGVNVSKRRNKYSLIGKSYEVLDDSDKPQKKCQSTDVSVTCNKHAIRRCNEIINKRGIFKNCLKSIFSTAVKFYQSCKIDACAYNKDKGLKKQVICRSFEAFAQNCEAIGVLVNWRKALKC</sequence>
<dbReference type="Pfam" id="PF08742">
    <property type="entry name" value="C8"/>
    <property type="match status" value="1"/>
</dbReference>
<dbReference type="SMART" id="SM00216">
    <property type="entry name" value="VWD"/>
    <property type="match status" value="1"/>
</dbReference>
<dbReference type="InterPro" id="IPR001846">
    <property type="entry name" value="VWF_type-D"/>
</dbReference>
<dbReference type="EMBL" id="KQ431474">
    <property type="protein sequence ID" value="KOF63154.1"/>
    <property type="molecule type" value="Genomic_DNA"/>
</dbReference>
<accession>A0A0L8FHM0</accession>
<dbReference type="STRING" id="37653.A0A0L8FHM0"/>